<dbReference type="EMBL" id="CM020619">
    <property type="protein sequence ID" value="KAK1866615.1"/>
    <property type="molecule type" value="Genomic_DNA"/>
</dbReference>
<organism evidence="1 2">
    <name type="scientific">Pyropia yezoensis</name>
    <name type="common">Susabi-nori</name>
    <name type="synonym">Porphyra yezoensis</name>
    <dbReference type="NCBI Taxonomy" id="2788"/>
    <lineage>
        <taxon>Eukaryota</taxon>
        <taxon>Rhodophyta</taxon>
        <taxon>Bangiophyceae</taxon>
        <taxon>Bangiales</taxon>
        <taxon>Bangiaceae</taxon>
        <taxon>Pyropia</taxon>
    </lineage>
</organism>
<keyword evidence="2" id="KW-1185">Reference proteome</keyword>
<reference evidence="1" key="1">
    <citation type="submission" date="2019-11" db="EMBL/GenBank/DDBJ databases">
        <title>Nori genome reveals adaptations in red seaweeds to the harsh intertidal environment.</title>
        <authorList>
            <person name="Wang D."/>
            <person name="Mao Y."/>
        </authorList>
    </citation>
    <scope>NUCLEOTIDE SEQUENCE</scope>
    <source>
        <tissue evidence="1">Gametophyte</tissue>
    </source>
</reference>
<name>A0ACC3C9G9_PYRYE</name>
<evidence type="ECO:0000313" key="1">
    <source>
        <dbReference type="EMBL" id="KAK1866615.1"/>
    </source>
</evidence>
<gene>
    <name evidence="1" type="ORF">I4F81_009131</name>
</gene>
<sequence length="983" mass="99660">MAPPGAPRTALAPPRKLLPRTPAPAPSLAFLGRRPRGGGRRDGGAVVVATHAAAVAPAPAPAPAPVATPAAAAAAASAASAASAAARAATPPAPFARRSTRDRRPPPGSPWDDQRPPAAGRDGGAAQEAPRPGKATAAVLVKAAAPDKAAQVMAKTAPQLDMAPAAQGQAPAPRGKAPAPPGAAPPPQIKASVRPDKSSRRVDKSSRRVDKASRRVDKASRRVDKASRRGDKASAARPHRPPPGSPWVDVRPAAEAAAAAMAAEAASSPLPLPLRSAALPAGGGVGAKRARPSSPPPPLAGKVAILSVLRSSTGYEHLAVREELGAVVLRCKDELPPHFFGSVSNLVPHLGPADRLYRWARRFYPVEGTAFGRRSVSKTGFVTGFWTAEETAALPDLVAAHPHRWTIIGEILSRMPQSVKDKWVSIRGRIDVRTGPFTPDELATLRAAVAALGIPENLAALRVHSVPWTEVARVSMEGRRNARQCRVEWERCVQTATLSEAVTNGSIIAAAPAASATSLAAPAAAPTDPAATPTAAGAATPATPPSGAAYPIQPATFDRETPVRRGGEANRGRVRQSDTAVAAINAVYLRLLRQLLGALRTGGYAAEMDVPWGRDKGKSKAVHAATAPGTAKPEADTVKARADAAAAAVVPTGDKKKDKMARHAARMRVKRQGTRRAPRGDEDVLTVKPRASFAARQECRALAMMAPEVHAVAMSVIGACLVGAAWHAMLDFVDAALSMPNAPEAFPAPRIKSLGVSSKALYQWMSYSELIRCVNAVALRRPSVDQGATMLALAEASCMAGTKAAERALGAAAAADAAAADAAAADVSAAQSTGVRGAGGQLAGAAATPATAEAAAAHARAVAKAATAAEAARSAAAMAATAAEAVAAAEKAGVASTMTNAWTAAAVAAADAAAADAAAHARAAAKAATAAEAGRSTAALAAAAAVGAEVQAGGASARKRAWASDDEFLVDLQPPVSDADEEG</sequence>
<dbReference type="Proteomes" id="UP000798662">
    <property type="component" value="Chromosome 2"/>
</dbReference>
<proteinExistence type="predicted"/>
<accession>A0ACC3C9G9</accession>
<evidence type="ECO:0000313" key="2">
    <source>
        <dbReference type="Proteomes" id="UP000798662"/>
    </source>
</evidence>
<protein>
    <submittedName>
        <fullName evidence="1">Uncharacterized protein</fullName>
    </submittedName>
</protein>
<comment type="caution">
    <text evidence="1">The sequence shown here is derived from an EMBL/GenBank/DDBJ whole genome shotgun (WGS) entry which is preliminary data.</text>
</comment>